<proteinExistence type="predicted"/>
<name>A0A1J5Q878_9ZZZZ</name>
<feature type="transmembrane region" description="Helical" evidence="2">
    <location>
        <begin position="25"/>
        <end position="43"/>
    </location>
</feature>
<evidence type="ECO:0000313" key="3">
    <source>
        <dbReference type="EMBL" id="OIQ79838.1"/>
    </source>
</evidence>
<dbReference type="EMBL" id="MLJW01001151">
    <property type="protein sequence ID" value="OIQ79838.1"/>
    <property type="molecule type" value="Genomic_DNA"/>
</dbReference>
<feature type="region of interest" description="Disordered" evidence="1">
    <location>
        <begin position="72"/>
        <end position="112"/>
    </location>
</feature>
<accession>A0A1J5Q878</accession>
<reference evidence="3" key="1">
    <citation type="submission" date="2016-10" db="EMBL/GenBank/DDBJ databases">
        <title>Sequence of Gallionella enrichment culture.</title>
        <authorList>
            <person name="Poehlein A."/>
            <person name="Muehling M."/>
            <person name="Daniel R."/>
        </authorList>
    </citation>
    <scope>NUCLEOTIDE SEQUENCE</scope>
</reference>
<keyword evidence="2" id="KW-1133">Transmembrane helix</keyword>
<comment type="caution">
    <text evidence="3">The sequence shown here is derived from an EMBL/GenBank/DDBJ whole genome shotgun (WGS) entry which is preliminary data.</text>
</comment>
<sequence>MGRHATAGEAGAPAPGSHGLWWERAALAVVAAATIAGVLRWAGLTWLSSILAAGAVAVVVVVAALVAATVPPPHPHAHALEHRRPSSPGASPSSPPRREPPAPDPRSWPGGP</sequence>
<keyword evidence="2" id="KW-0812">Transmembrane</keyword>
<organism evidence="3">
    <name type="scientific">mine drainage metagenome</name>
    <dbReference type="NCBI Taxonomy" id="410659"/>
    <lineage>
        <taxon>unclassified sequences</taxon>
        <taxon>metagenomes</taxon>
        <taxon>ecological metagenomes</taxon>
    </lineage>
</organism>
<feature type="compositionally biased region" description="Pro residues" evidence="1">
    <location>
        <begin position="102"/>
        <end position="112"/>
    </location>
</feature>
<dbReference type="AlphaFoldDB" id="A0A1J5Q878"/>
<protein>
    <submittedName>
        <fullName evidence="3">Uncharacterized protein</fullName>
    </submittedName>
</protein>
<evidence type="ECO:0000256" key="1">
    <source>
        <dbReference type="SAM" id="MobiDB-lite"/>
    </source>
</evidence>
<gene>
    <name evidence="3" type="ORF">GALL_384110</name>
</gene>
<keyword evidence="2" id="KW-0472">Membrane</keyword>
<evidence type="ECO:0000256" key="2">
    <source>
        <dbReference type="SAM" id="Phobius"/>
    </source>
</evidence>
<feature type="transmembrane region" description="Helical" evidence="2">
    <location>
        <begin position="50"/>
        <end position="70"/>
    </location>
</feature>